<keyword evidence="2" id="KW-1133">Transmembrane helix</keyword>
<name>A0A5C5VGV0_9BACT</name>
<dbReference type="EMBL" id="SIHJ01000001">
    <property type="protein sequence ID" value="TWT37129.1"/>
    <property type="molecule type" value="Genomic_DNA"/>
</dbReference>
<gene>
    <name evidence="3" type="ORF">KOR34_20760</name>
</gene>
<accession>A0A5C5VGV0</accession>
<evidence type="ECO:0000256" key="1">
    <source>
        <dbReference type="SAM" id="Coils"/>
    </source>
</evidence>
<feature type="coiled-coil region" evidence="1">
    <location>
        <begin position="110"/>
        <end position="137"/>
    </location>
</feature>
<dbReference type="RefSeq" id="WP_197531304.1">
    <property type="nucleotide sequence ID" value="NZ_SIHJ01000001.1"/>
</dbReference>
<proteinExistence type="predicted"/>
<keyword evidence="4" id="KW-1185">Reference proteome</keyword>
<dbReference type="Proteomes" id="UP000316714">
    <property type="component" value="Unassembled WGS sequence"/>
</dbReference>
<feature type="transmembrane region" description="Helical" evidence="2">
    <location>
        <begin position="42"/>
        <end position="72"/>
    </location>
</feature>
<evidence type="ECO:0008006" key="5">
    <source>
        <dbReference type="Google" id="ProtNLM"/>
    </source>
</evidence>
<feature type="transmembrane region" description="Helical" evidence="2">
    <location>
        <begin position="84"/>
        <end position="102"/>
    </location>
</feature>
<dbReference type="InterPro" id="IPR009937">
    <property type="entry name" value="Phage_holin_3_6"/>
</dbReference>
<comment type="caution">
    <text evidence="3">The sequence shown here is derived from an EMBL/GenBank/DDBJ whole genome shotgun (WGS) entry which is preliminary data.</text>
</comment>
<evidence type="ECO:0000313" key="4">
    <source>
        <dbReference type="Proteomes" id="UP000316714"/>
    </source>
</evidence>
<evidence type="ECO:0000256" key="2">
    <source>
        <dbReference type="SAM" id="Phobius"/>
    </source>
</evidence>
<reference evidence="3 4" key="1">
    <citation type="submission" date="2019-02" db="EMBL/GenBank/DDBJ databases">
        <title>Deep-cultivation of Planctomycetes and their phenomic and genomic characterization uncovers novel biology.</title>
        <authorList>
            <person name="Wiegand S."/>
            <person name="Jogler M."/>
            <person name="Boedeker C."/>
            <person name="Pinto D."/>
            <person name="Vollmers J."/>
            <person name="Rivas-Marin E."/>
            <person name="Kohn T."/>
            <person name="Peeters S.H."/>
            <person name="Heuer A."/>
            <person name="Rast P."/>
            <person name="Oberbeckmann S."/>
            <person name="Bunk B."/>
            <person name="Jeske O."/>
            <person name="Meyerdierks A."/>
            <person name="Storesund J.E."/>
            <person name="Kallscheuer N."/>
            <person name="Luecker S."/>
            <person name="Lage O.M."/>
            <person name="Pohl T."/>
            <person name="Merkel B.J."/>
            <person name="Hornburger P."/>
            <person name="Mueller R.-W."/>
            <person name="Bruemmer F."/>
            <person name="Labrenz M."/>
            <person name="Spormann A.M."/>
            <person name="Op Den Camp H."/>
            <person name="Overmann J."/>
            <person name="Amann R."/>
            <person name="Jetten M.S.M."/>
            <person name="Mascher T."/>
            <person name="Medema M.H."/>
            <person name="Devos D.P."/>
            <person name="Kaster A.-K."/>
            <person name="Ovreas L."/>
            <person name="Rohde M."/>
            <person name="Galperin M.Y."/>
            <person name="Jogler C."/>
        </authorList>
    </citation>
    <scope>NUCLEOTIDE SEQUENCE [LARGE SCALE GENOMIC DNA]</scope>
    <source>
        <strain evidence="3 4">KOR34</strain>
    </source>
</reference>
<evidence type="ECO:0000313" key="3">
    <source>
        <dbReference type="EMBL" id="TWT37129.1"/>
    </source>
</evidence>
<dbReference type="Pfam" id="PF07332">
    <property type="entry name" value="Phage_holin_3_6"/>
    <property type="match status" value="1"/>
</dbReference>
<keyword evidence="1" id="KW-0175">Coiled coil</keyword>
<keyword evidence="2" id="KW-0472">Membrane</keyword>
<sequence length="145" mass="14826">MNHQDSNDDTGGSKPRLAQTLLEMGELQLMLLRADAAAATKASYAAIVMVAVAVCLLIAAAPVLLLAAAAWIEEGFGLSRPVSLAAAGGAAAVAATLLLLAARRAAGRGLSMLSRTLDELAQNLESVKRGLADARDDAPPPNSPR</sequence>
<keyword evidence="2" id="KW-0812">Transmembrane</keyword>
<protein>
    <recommendedName>
        <fullName evidence="5">Holin-X, holin superfamily III</fullName>
    </recommendedName>
</protein>
<organism evidence="3 4">
    <name type="scientific">Posidoniimonas corsicana</name>
    <dbReference type="NCBI Taxonomy" id="1938618"/>
    <lineage>
        <taxon>Bacteria</taxon>
        <taxon>Pseudomonadati</taxon>
        <taxon>Planctomycetota</taxon>
        <taxon>Planctomycetia</taxon>
        <taxon>Pirellulales</taxon>
        <taxon>Lacipirellulaceae</taxon>
        <taxon>Posidoniimonas</taxon>
    </lineage>
</organism>
<dbReference type="AlphaFoldDB" id="A0A5C5VGV0"/>